<dbReference type="GO" id="GO:0005886">
    <property type="term" value="C:plasma membrane"/>
    <property type="evidence" value="ECO:0007669"/>
    <property type="project" value="UniProtKB-SubCell"/>
</dbReference>
<gene>
    <name evidence="8" type="ORF">FD50_GL000675</name>
</gene>
<feature type="transmembrane region" description="Helical" evidence="6">
    <location>
        <begin position="275"/>
        <end position="293"/>
    </location>
</feature>
<name>A0A0R1V081_9LACO</name>
<dbReference type="GO" id="GO:0022857">
    <property type="term" value="F:transmembrane transporter activity"/>
    <property type="evidence" value="ECO:0007669"/>
    <property type="project" value="InterPro"/>
</dbReference>
<keyword evidence="9" id="KW-1185">Reference proteome</keyword>
<organism evidence="8 9">
    <name type="scientific">Liquorilactobacillus satsumensis DSM 16230 = JCM 12392</name>
    <dbReference type="NCBI Taxonomy" id="1423801"/>
    <lineage>
        <taxon>Bacteria</taxon>
        <taxon>Bacillati</taxon>
        <taxon>Bacillota</taxon>
        <taxon>Bacilli</taxon>
        <taxon>Lactobacillales</taxon>
        <taxon>Lactobacillaceae</taxon>
        <taxon>Liquorilactobacillus</taxon>
    </lineage>
</organism>
<dbReference type="InterPro" id="IPR011701">
    <property type="entry name" value="MFS"/>
</dbReference>
<dbReference type="RefSeq" id="WP_056960787.1">
    <property type="nucleotide sequence ID" value="NZ_AZFQ01000036.1"/>
</dbReference>
<feature type="transmembrane region" description="Helical" evidence="6">
    <location>
        <begin position="73"/>
        <end position="91"/>
    </location>
</feature>
<evidence type="ECO:0000256" key="5">
    <source>
        <dbReference type="ARBA" id="ARBA00023136"/>
    </source>
</evidence>
<keyword evidence="4 6" id="KW-1133">Transmembrane helix</keyword>
<feature type="transmembrane region" description="Helical" evidence="6">
    <location>
        <begin position="155"/>
        <end position="178"/>
    </location>
</feature>
<dbReference type="InterPro" id="IPR020846">
    <property type="entry name" value="MFS_dom"/>
</dbReference>
<dbReference type="PANTHER" id="PTHR23523:SF2">
    <property type="entry name" value="2-NITROIMIDAZOLE TRANSPORTER"/>
    <property type="match status" value="1"/>
</dbReference>
<dbReference type="GeneID" id="98308100"/>
<proteinExistence type="predicted"/>
<evidence type="ECO:0000256" key="2">
    <source>
        <dbReference type="ARBA" id="ARBA00022448"/>
    </source>
</evidence>
<dbReference type="EMBL" id="AZFQ01000036">
    <property type="protein sequence ID" value="KRL98862.1"/>
    <property type="molecule type" value="Genomic_DNA"/>
</dbReference>
<feature type="transmembrane region" description="Helical" evidence="6">
    <location>
        <begin position="299"/>
        <end position="323"/>
    </location>
</feature>
<dbReference type="Proteomes" id="UP000051166">
    <property type="component" value="Unassembled WGS sequence"/>
</dbReference>
<evidence type="ECO:0000256" key="6">
    <source>
        <dbReference type="SAM" id="Phobius"/>
    </source>
</evidence>
<feature type="transmembrane region" description="Helical" evidence="6">
    <location>
        <begin position="243"/>
        <end position="263"/>
    </location>
</feature>
<keyword evidence="5 6" id="KW-0472">Membrane</keyword>
<dbReference type="InterPro" id="IPR036259">
    <property type="entry name" value="MFS_trans_sf"/>
</dbReference>
<dbReference type="PROSITE" id="PS50850">
    <property type="entry name" value="MFS"/>
    <property type="match status" value="1"/>
</dbReference>
<dbReference type="AlphaFoldDB" id="A0A0R1V081"/>
<feature type="transmembrane region" description="Helical" evidence="6">
    <location>
        <begin position="12"/>
        <end position="34"/>
    </location>
</feature>
<dbReference type="SUPFAM" id="SSF103473">
    <property type="entry name" value="MFS general substrate transporter"/>
    <property type="match status" value="1"/>
</dbReference>
<accession>A0A0R1V081</accession>
<evidence type="ECO:0000256" key="1">
    <source>
        <dbReference type="ARBA" id="ARBA00004651"/>
    </source>
</evidence>
<evidence type="ECO:0000256" key="3">
    <source>
        <dbReference type="ARBA" id="ARBA00022692"/>
    </source>
</evidence>
<feature type="transmembrane region" description="Helical" evidence="6">
    <location>
        <begin position="210"/>
        <end position="231"/>
    </location>
</feature>
<keyword evidence="3 6" id="KW-0812">Transmembrane</keyword>
<evidence type="ECO:0000313" key="9">
    <source>
        <dbReference type="Proteomes" id="UP000051166"/>
    </source>
</evidence>
<dbReference type="OrthoDB" id="9797740at2"/>
<feature type="transmembrane region" description="Helical" evidence="6">
    <location>
        <begin position="97"/>
        <end position="119"/>
    </location>
</feature>
<sequence>MEKIKFNLNWEIFLIAGNLRLAIIVIPPLSTYIMQAFKLSATEMGILTTIPLVCFGIFSVLAPLVIHRLGTQGSLLLSLTLLLVANFVRIYSLPLLFLGTALVGTAITLLNVLIPTIIMERAPEKASILNGLYIAALSLWAALIGYSAAFLAKNIGWQAVIQLVSLPPVVALCGWFLLPKKISNAQVNDHHAPMPQKKSLKQLLVKQPRVLILAFFMGMQSFIFYGLVAWLPSILSNLKLSVLAVGGLFALFQFSGIPISYLIPRLKTSRRTLQTVLIFLLSGYLIGLGLLLLGKPSLLLLTSAVICLGLTTAAIFSLSLSLITTLAHSAREASAIGGIVQSIGYLIACLSPTLLGQLKTSVGNWEVALVVLLLLACCTFLVGLLFVSSADPKAQ</sequence>
<dbReference type="Gene3D" id="1.20.1250.20">
    <property type="entry name" value="MFS general substrate transporter like domains"/>
    <property type="match status" value="1"/>
</dbReference>
<feature type="transmembrane region" description="Helical" evidence="6">
    <location>
        <begin position="46"/>
        <end position="66"/>
    </location>
</feature>
<dbReference type="Pfam" id="PF07690">
    <property type="entry name" value="MFS_1"/>
    <property type="match status" value="1"/>
</dbReference>
<dbReference type="InterPro" id="IPR052524">
    <property type="entry name" value="MFS_Cyanate_Porter"/>
</dbReference>
<protein>
    <recommendedName>
        <fullName evidence="7">Major facilitator superfamily (MFS) profile domain-containing protein</fullName>
    </recommendedName>
</protein>
<feature type="domain" description="Major facilitator superfamily (MFS) profile" evidence="7">
    <location>
        <begin position="1"/>
        <end position="395"/>
    </location>
</feature>
<feature type="transmembrane region" description="Helical" evidence="6">
    <location>
        <begin position="367"/>
        <end position="387"/>
    </location>
</feature>
<dbReference type="PATRIC" id="fig|1423801.4.peg.685"/>
<reference evidence="8 9" key="1">
    <citation type="journal article" date="2015" name="Genome Announc.">
        <title>Expanding the biotechnology potential of lactobacilli through comparative genomics of 213 strains and associated genera.</title>
        <authorList>
            <person name="Sun Z."/>
            <person name="Harris H.M."/>
            <person name="McCann A."/>
            <person name="Guo C."/>
            <person name="Argimon S."/>
            <person name="Zhang W."/>
            <person name="Yang X."/>
            <person name="Jeffery I.B."/>
            <person name="Cooney J.C."/>
            <person name="Kagawa T.F."/>
            <person name="Liu W."/>
            <person name="Song Y."/>
            <person name="Salvetti E."/>
            <person name="Wrobel A."/>
            <person name="Rasinkangas P."/>
            <person name="Parkhill J."/>
            <person name="Rea M.C."/>
            <person name="O'Sullivan O."/>
            <person name="Ritari J."/>
            <person name="Douillard F.P."/>
            <person name="Paul Ross R."/>
            <person name="Yang R."/>
            <person name="Briner A.E."/>
            <person name="Felis G.E."/>
            <person name="de Vos W.M."/>
            <person name="Barrangou R."/>
            <person name="Klaenhammer T.R."/>
            <person name="Caufield P.W."/>
            <person name="Cui Y."/>
            <person name="Zhang H."/>
            <person name="O'Toole P.W."/>
        </authorList>
    </citation>
    <scope>NUCLEOTIDE SEQUENCE [LARGE SCALE GENOMIC DNA]</scope>
    <source>
        <strain evidence="8 9">DSM 16230</strain>
    </source>
</reference>
<dbReference type="STRING" id="1423801.FD50_GL000675"/>
<keyword evidence="2" id="KW-0813">Transport</keyword>
<feature type="transmembrane region" description="Helical" evidence="6">
    <location>
        <begin position="335"/>
        <end position="355"/>
    </location>
</feature>
<dbReference type="PANTHER" id="PTHR23523">
    <property type="match status" value="1"/>
</dbReference>
<evidence type="ECO:0000256" key="4">
    <source>
        <dbReference type="ARBA" id="ARBA00022989"/>
    </source>
</evidence>
<comment type="subcellular location">
    <subcellularLocation>
        <location evidence="1">Cell membrane</location>
        <topology evidence="1">Multi-pass membrane protein</topology>
    </subcellularLocation>
</comment>
<feature type="transmembrane region" description="Helical" evidence="6">
    <location>
        <begin position="131"/>
        <end position="149"/>
    </location>
</feature>
<evidence type="ECO:0000313" key="8">
    <source>
        <dbReference type="EMBL" id="KRL98862.1"/>
    </source>
</evidence>
<comment type="caution">
    <text evidence="8">The sequence shown here is derived from an EMBL/GenBank/DDBJ whole genome shotgun (WGS) entry which is preliminary data.</text>
</comment>
<evidence type="ECO:0000259" key="7">
    <source>
        <dbReference type="PROSITE" id="PS50850"/>
    </source>
</evidence>